<comment type="caution">
    <text evidence="1">The sequence shown here is derived from an EMBL/GenBank/DDBJ whole genome shotgun (WGS) entry which is preliminary data.</text>
</comment>
<sequence>MKAKTTELESVKVNAWDGEVRRAPILRKKNLTLVKNNTEEAEAAALKADEAATWFPKLGGADADLFTLFADGDLTLSKELKNN</sequence>
<organism evidence="1 2">
    <name type="scientific">SAR86 cluster bacterium</name>
    <dbReference type="NCBI Taxonomy" id="2030880"/>
    <lineage>
        <taxon>Bacteria</taxon>
        <taxon>Pseudomonadati</taxon>
        <taxon>Pseudomonadota</taxon>
        <taxon>Gammaproteobacteria</taxon>
        <taxon>SAR86 cluster</taxon>
    </lineage>
</organism>
<dbReference type="EMBL" id="NVWI01000001">
    <property type="protein sequence ID" value="PCJ43773.1"/>
    <property type="molecule type" value="Genomic_DNA"/>
</dbReference>
<evidence type="ECO:0000313" key="2">
    <source>
        <dbReference type="Proteomes" id="UP000228987"/>
    </source>
</evidence>
<protein>
    <submittedName>
        <fullName evidence="1">Uncharacterized protein</fullName>
    </submittedName>
</protein>
<gene>
    <name evidence="1" type="ORF">COA71_02595</name>
</gene>
<name>A0A2A5CJ42_9GAMM</name>
<dbReference type="Proteomes" id="UP000228987">
    <property type="component" value="Unassembled WGS sequence"/>
</dbReference>
<evidence type="ECO:0000313" key="1">
    <source>
        <dbReference type="EMBL" id="PCJ43773.1"/>
    </source>
</evidence>
<dbReference type="AlphaFoldDB" id="A0A2A5CJ42"/>
<accession>A0A2A5CJ42</accession>
<proteinExistence type="predicted"/>
<reference evidence="2" key="1">
    <citation type="submission" date="2017-08" db="EMBL/GenBank/DDBJ databases">
        <title>A dynamic microbial community with high functional redundancy inhabits the cold, oxic subseafloor aquifer.</title>
        <authorList>
            <person name="Tully B.J."/>
            <person name="Wheat C.G."/>
            <person name="Glazer B.T."/>
            <person name="Huber J.A."/>
        </authorList>
    </citation>
    <scope>NUCLEOTIDE SEQUENCE [LARGE SCALE GENOMIC DNA]</scope>
</reference>